<proteinExistence type="predicted"/>
<gene>
    <name evidence="1" type="ORF">EYH02_01280</name>
</gene>
<accession>A0A833DUQ9</accession>
<dbReference type="Proteomes" id="UP000605805">
    <property type="component" value="Unassembled WGS sequence"/>
</dbReference>
<protein>
    <submittedName>
        <fullName evidence="1">Uncharacterized protein</fullName>
    </submittedName>
</protein>
<sequence>MMIDNELIIERRRRRKRKLEIVDNKVVFRKRLEHSFELPPEIAEWVRKNLDILDWLVFDSPIASALRHPHSIRTLIFLLYARANDIPIAQIAKKLDIAHEQLYRLERLLARTGIKDNIYSILKTRMKGEEKG</sequence>
<comment type="caution">
    <text evidence="1">The sequence shown here is derived from an EMBL/GenBank/DDBJ whole genome shotgun (WGS) entry which is preliminary data.</text>
</comment>
<reference evidence="1" key="1">
    <citation type="journal article" date="2020" name="ISME J.">
        <title>Gammaproteobacteria mediating utilization of methyl-, sulfur- and petroleum organic compounds in deep ocean hydrothermal plumes.</title>
        <authorList>
            <person name="Zhou Z."/>
            <person name="Liu Y."/>
            <person name="Pan J."/>
            <person name="Cron B.R."/>
            <person name="Toner B.M."/>
            <person name="Anantharaman K."/>
            <person name="Breier J.A."/>
            <person name="Dick G.J."/>
            <person name="Li M."/>
        </authorList>
    </citation>
    <scope>NUCLEOTIDE SEQUENCE</scope>
    <source>
        <strain evidence="1">SZUA-1435</strain>
    </source>
</reference>
<dbReference type="EMBL" id="DQTV01000029">
    <property type="protein sequence ID" value="HIP56695.1"/>
    <property type="molecule type" value="Genomic_DNA"/>
</dbReference>
<evidence type="ECO:0000313" key="1">
    <source>
        <dbReference type="EMBL" id="HIP56695.1"/>
    </source>
</evidence>
<organism evidence="1 2">
    <name type="scientific">Ignisphaera aggregans</name>
    <dbReference type="NCBI Taxonomy" id="334771"/>
    <lineage>
        <taxon>Archaea</taxon>
        <taxon>Thermoproteota</taxon>
        <taxon>Thermoprotei</taxon>
        <taxon>Desulfurococcales</taxon>
        <taxon>Desulfurococcaceae</taxon>
        <taxon>Ignisphaera</taxon>
    </lineage>
</organism>
<dbReference type="AlphaFoldDB" id="A0A833DUQ9"/>
<name>A0A833DUQ9_9CREN</name>
<evidence type="ECO:0000313" key="2">
    <source>
        <dbReference type="Proteomes" id="UP000605805"/>
    </source>
</evidence>